<keyword evidence="4 10" id="KW-0812">Transmembrane</keyword>
<evidence type="ECO:0000256" key="3">
    <source>
        <dbReference type="ARBA" id="ARBA00022475"/>
    </source>
</evidence>
<dbReference type="InterPro" id="IPR002898">
    <property type="entry name" value="MotA_ExbB_proton_chnl"/>
</dbReference>
<keyword evidence="7 10" id="KW-0472">Membrane</keyword>
<dbReference type="OrthoDB" id="4045at2"/>
<feature type="transmembrane region" description="Helical" evidence="10">
    <location>
        <begin position="317"/>
        <end position="341"/>
    </location>
</feature>
<keyword evidence="6 10" id="KW-1133">Transmembrane helix</keyword>
<keyword evidence="11" id="KW-0732">Signal</keyword>
<feature type="domain" description="MotA/TolQ/ExbB proton channel" evidence="12">
    <location>
        <begin position="235"/>
        <end position="353"/>
    </location>
</feature>
<keyword evidence="3" id="KW-1003">Cell membrane</keyword>
<organism evidence="13 14">
    <name type="scientific">Oceanicella actignis</name>
    <dbReference type="NCBI Taxonomy" id="1189325"/>
    <lineage>
        <taxon>Bacteria</taxon>
        <taxon>Pseudomonadati</taxon>
        <taxon>Pseudomonadota</taxon>
        <taxon>Alphaproteobacteria</taxon>
        <taxon>Rhodobacterales</taxon>
        <taxon>Paracoccaceae</taxon>
        <taxon>Oceanicella</taxon>
    </lineage>
</organism>
<proteinExistence type="inferred from homology"/>
<comment type="similarity">
    <text evidence="8">Belongs to the exbB/tolQ family.</text>
</comment>
<dbReference type="PANTHER" id="PTHR30625">
    <property type="entry name" value="PROTEIN TOLQ"/>
    <property type="match status" value="1"/>
</dbReference>
<dbReference type="PANTHER" id="PTHR30625:SF15">
    <property type="entry name" value="BIOPOLYMER TRANSPORT PROTEIN EXBB"/>
    <property type="match status" value="1"/>
</dbReference>
<feature type="signal peptide" evidence="11">
    <location>
        <begin position="1"/>
        <end position="28"/>
    </location>
</feature>
<dbReference type="Pfam" id="PF01618">
    <property type="entry name" value="MotA_ExbB"/>
    <property type="match status" value="1"/>
</dbReference>
<evidence type="ECO:0000256" key="10">
    <source>
        <dbReference type="SAM" id="Phobius"/>
    </source>
</evidence>
<evidence type="ECO:0000256" key="6">
    <source>
        <dbReference type="ARBA" id="ARBA00022989"/>
    </source>
</evidence>
<gene>
    <name evidence="13" type="ORF">SAMN05216200_102334</name>
</gene>
<evidence type="ECO:0000256" key="4">
    <source>
        <dbReference type="ARBA" id="ARBA00022692"/>
    </source>
</evidence>
<feature type="chain" id="PRO_5009929159" evidence="11">
    <location>
        <begin position="29"/>
        <end position="373"/>
    </location>
</feature>
<evidence type="ECO:0000259" key="12">
    <source>
        <dbReference type="Pfam" id="PF01618"/>
    </source>
</evidence>
<protein>
    <submittedName>
        <fullName evidence="13">Biopolymer transport protein ExbB</fullName>
    </submittedName>
</protein>
<feature type="compositionally biased region" description="Low complexity" evidence="9">
    <location>
        <begin position="84"/>
        <end position="131"/>
    </location>
</feature>
<dbReference type="AlphaFoldDB" id="A0A1M7SFC2"/>
<evidence type="ECO:0000256" key="11">
    <source>
        <dbReference type="SAM" id="SignalP"/>
    </source>
</evidence>
<accession>A0A1M7SFC2</accession>
<sequence>MTRFSFPSPGRPGAAPAGWAMLALCALAAAAAAQESPRPPATADAPPEIVAPAQPEKAGPAPRGGPEGPTPRAGSTLAASGQEASAPATRAPADAAAPKAAAPGEAVGAQAEAASDAAMGPSAPGASEAGATAAAAGDGARAEAPAPGAASASILSAMGVAGGRAWTFLRDGGPAMWAIAALSVATLALILWKIWRLALMGAWSRGRAERAVETWRRADAAGALALVEGRRGVRAQVLAAAMRSLERLPVEAAREETARVAKRQLAMAREGLGALELVAGIAPLLGLLGTVLGMIAAFRTLQEAGSRADPALLAGGIWEALLTTAAGMAVAIPASAALTWFESVVERMRADIEDNATRIFVAARPEKLRLAAE</sequence>
<dbReference type="Proteomes" id="UP000184066">
    <property type="component" value="Unassembled WGS sequence"/>
</dbReference>
<dbReference type="RefSeq" id="WP_072746392.1">
    <property type="nucleotide sequence ID" value="NZ_FOHL01000003.1"/>
</dbReference>
<feature type="transmembrane region" description="Helical" evidence="10">
    <location>
        <begin position="175"/>
        <end position="195"/>
    </location>
</feature>
<evidence type="ECO:0000256" key="5">
    <source>
        <dbReference type="ARBA" id="ARBA00022927"/>
    </source>
</evidence>
<feature type="region of interest" description="Disordered" evidence="9">
    <location>
        <begin position="30"/>
        <end position="131"/>
    </location>
</feature>
<evidence type="ECO:0000256" key="8">
    <source>
        <dbReference type="RuleBase" id="RU004057"/>
    </source>
</evidence>
<dbReference type="STRING" id="1189325.SAMN04488119_103174"/>
<keyword evidence="2 8" id="KW-0813">Transport</keyword>
<dbReference type="InterPro" id="IPR050790">
    <property type="entry name" value="ExbB/TolQ_transport"/>
</dbReference>
<evidence type="ECO:0000256" key="1">
    <source>
        <dbReference type="ARBA" id="ARBA00004651"/>
    </source>
</evidence>
<evidence type="ECO:0000313" key="13">
    <source>
        <dbReference type="EMBL" id="SHN57163.1"/>
    </source>
</evidence>
<keyword evidence="14" id="KW-1185">Reference proteome</keyword>
<evidence type="ECO:0000256" key="9">
    <source>
        <dbReference type="SAM" id="MobiDB-lite"/>
    </source>
</evidence>
<dbReference type="GO" id="GO:0005886">
    <property type="term" value="C:plasma membrane"/>
    <property type="evidence" value="ECO:0007669"/>
    <property type="project" value="UniProtKB-SubCell"/>
</dbReference>
<dbReference type="EMBL" id="FRDL01000002">
    <property type="protein sequence ID" value="SHN57163.1"/>
    <property type="molecule type" value="Genomic_DNA"/>
</dbReference>
<comment type="subcellular location">
    <subcellularLocation>
        <location evidence="1">Cell membrane</location>
        <topology evidence="1">Multi-pass membrane protein</topology>
    </subcellularLocation>
    <subcellularLocation>
        <location evidence="8">Membrane</location>
        <topology evidence="8">Multi-pass membrane protein</topology>
    </subcellularLocation>
</comment>
<evidence type="ECO:0000256" key="7">
    <source>
        <dbReference type="ARBA" id="ARBA00023136"/>
    </source>
</evidence>
<dbReference type="GO" id="GO:0017038">
    <property type="term" value="P:protein import"/>
    <property type="evidence" value="ECO:0007669"/>
    <property type="project" value="TreeGrafter"/>
</dbReference>
<reference evidence="13 14" key="1">
    <citation type="submission" date="2016-12" db="EMBL/GenBank/DDBJ databases">
        <authorList>
            <person name="Song W.-J."/>
            <person name="Kurnit D.M."/>
        </authorList>
    </citation>
    <scope>NUCLEOTIDE SEQUENCE [LARGE SCALE GENOMIC DNA]</scope>
    <source>
        <strain evidence="13 14">CGMCC 1.10808</strain>
    </source>
</reference>
<evidence type="ECO:0000256" key="2">
    <source>
        <dbReference type="ARBA" id="ARBA00022448"/>
    </source>
</evidence>
<evidence type="ECO:0000313" key="14">
    <source>
        <dbReference type="Proteomes" id="UP000184066"/>
    </source>
</evidence>
<name>A0A1M7SFC2_9RHOB</name>
<feature type="transmembrane region" description="Helical" evidence="10">
    <location>
        <begin position="272"/>
        <end position="297"/>
    </location>
</feature>
<keyword evidence="5 8" id="KW-0653">Protein transport</keyword>